<dbReference type="EMBL" id="GL348713">
    <property type="protein sequence ID" value="EFH66863.1"/>
    <property type="molecule type" value="Genomic_DNA"/>
</dbReference>
<dbReference type="Pfam" id="PF09793">
    <property type="entry name" value="AD"/>
    <property type="match status" value="1"/>
</dbReference>
<dbReference type="InterPro" id="IPR019181">
    <property type="entry name" value="LSM12_ABD"/>
</dbReference>
<name>D7KNL2_ARALL</name>
<dbReference type="HOGENOM" id="CLU_073383_4_0_1"/>
<sequence>MDPAGGASVASDIGGEGEKFAVGNIYSVKVITGDEFRGIVMAYDPIPNFVFFEEGTKPRPGHSKNARMVNANFITGLSYLGKTEDPLDTDNFSVDLNGLRAKEALAIRQAEADAERMGVGVTAEAQSIFDALSKTLPVQWENSDILVMKEVRVRSPYLSDCVFGGTDAANNRVKKVLELERRRLQLFGT</sequence>
<dbReference type="InterPro" id="IPR047574">
    <property type="entry name" value="AD"/>
</dbReference>
<dbReference type="PANTHER" id="PTHR13542">
    <property type="entry name" value="LSM12 HOMOLOG"/>
    <property type="match status" value="1"/>
</dbReference>
<dbReference type="PROSITE" id="PS52001">
    <property type="entry name" value="AD"/>
    <property type="match status" value="1"/>
</dbReference>
<dbReference type="eggNOG" id="KOG4401">
    <property type="taxonomic scope" value="Eukaryota"/>
</dbReference>
<dbReference type="SMART" id="SM00995">
    <property type="entry name" value="AD"/>
    <property type="match status" value="1"/>
</dbReference>
<evidence type="ECO:0000259" key="1">
    <source>
        <dbReference type="PROSITE" id="PS52001"/>
    </source>
</evidence>
<dbReference type="OrthoDB" id="1057137at2759"/>
<dbReference type="STRING" id="81972.D7KNL2"/>
<feature type="domain" description="AD" evidence="1">
    <location>
        <begin position="92"/>
        <end position="185"/>
    </location>
</feature>
<gene>
    <name evidence="2" type="ORF">ARALYDRAFT_680194</name>
</gene>
<evidence type="ECO:0000313" key="3">
    <source>
        <dbReference type="Proteomes" id="UP000008694"/>
    </source>
</evidence>
<proteinExistence type="predicted"/>
<dbReference type="Proteomes" id="UP000008694">
    <property type="component" value="Unassembled WGS sequence"/>
</dbReference>
<dbReference type="Gramene" id="Al_scaffold_0001_2517">
    <property type="protein sequence ID" value="Al_scaffold_0001_2517"/>
    <property type="gene ID" value="Al_scaffold_0001_2517"/>
</dbReference>
<protein>
    <submittedName>
        <fullName evidence="2">Predicted protein</fullName>
    </submittedName>
</protein>
<dbReference type="AlphaFoldDB" id="D7KNL2"/>
<organism evidence="3">
    <name type="scientific">Arabidopsis lyrata subsp. lyrata</name>
    <name type="common">Lyre-leaved rock-cress</name>
    <dbReference type="NCBI Taxonomy" id="81972"/>
    <lineage>
        <taxon>Eukaryota</taxon>
        <taxon>Viridiplantae</taxon>
        <taxon>Streptophyta</taxon>
        <taxon>Embryophyta</taxon>
        <taxon>Tracheophyta</taxon>
        <taxon>Spermatophyta</taxon>
        <taxon>Magnoliopsida</taxon>
        <taxon>eudicotyledons</taxon>
        <taxon>Gunneridae</taxon>
        <taxon>Pentapetalae</taxon>
        <taxon>rosids</taxon>
        <taxon>malvids</taxon>
        <taxon>Brassicales</taxon>
        <taxon>Brassicaceae</taxon>
        <taxon>Camelineae</taxon>
        <taxon>Arabidopsis</taxon>
    </lineage>
</organism>
<evidence type="ECO:0000313" key="2">
    <source>
        <dbReference type="EMBL" id="EFH66863.1"/>
    </source>
</evidence>
<keyword evidence="3" id="KW-1185">Reference proteome</keyword>
<accession>D7KNL2</accession>
<dbReference type="InterPro" id="IPR039683">
    <property type="entry name" value="Lsm12-like"/>
</dbReference>
<dbReference type="KEGG" id="aly:9329380"/>
<reference evidence="3" key="1">
    <citation type="journal article" date="2011" name="Nat. Genet.">
        <title>The Arabidopsis lyrata genome sequence and the basis of rapid genome size change.</title>
        <authorList>
            <person name="Hu T.T."/>
            <person name="Pattyn P."/>
            <person name="Bakker E.G."/>
            <person name="Cao J."/>
            <person name="Cheng J.-F."/>
            <person name="Clark R.M."/>
            <person name="Fahlgren N."/>
            <person name="Fawcett J.A."/>
            <person name="Grimwood J."/>
            <person name="Gundlach H."/>
            <person name="Haberer G."/>
            <person name="Hollister J.D."/>
            <person name="Ossowski S."/>
            <person name="Ottilar R.P."/>
            <person name="Salamov A.A."/>
            <person name="Schneeberger K."/>
            <person name="Spannagl M."/>
            <person name="Wang X."/>
            <person name="Yang L."/>
            <person name="Nasrallah M.E."/>
            <person name="Bergelson J."/>
            <person name="Carrington J.C."/>
            <person name="Gaut B.S."/>
            <person name="Schmutz J."/>
            <person name="Mayer K.F.X."/>
            <person name="Van de Peer Y."/>
            <person name="Grigoriev I.V."/>
            <person name="Nordborg M."/>
            <person name="Weigel D."/>
            <person name="Guo Y.-L."/>
        </authorList>
    </citation>
    <scope>NUCLEOTIDE SEQUENCE [LARGE SCALE GENOMIC DNA]</scope>
    <source>
        <strain evidence="3">cv. MN47</strain>
    </source>
</reference>